<protein>
    <submittedName>
        <fullName evidence="1">Type II toxin-antitoxin system VapB family antitoxin</fullName>
    </submittedName>
</protein>
<proteinExistence type="predicted"/>
<dbReference type="KEGG" id="eaj:Q3M24_13585"/>
<gene>
    <name evidence="1" type="ORF">Q3M24_13585</name>
</gene>
<sequence>MRTNVLLDNELIREAVRLSGLTSENDAVAFALKEFAAARKRLNLLELAGKIKFQTGYDHKAMRKDK</sequence>
<organism evidence="1">
    <name type="scientific">Candidatus Electrothrix aestuarii</name>
    <dbReference type="NCBI Taxonomy" id="3062594"/>
    <lineage>
        <taxon>Bacteria</taxon>
        <taxon>Pseudomonadati</taxon>
        <taxon>Thermodesulfobacteriota</taxon>
        <taxon>Desulfobulbia</taxon>
        <taxon>Desulfobulbales</taxon>
        <taxon>Desulfobulbaceae</taxon>
        <taxon>Candidatus Electrothrix</taxon>
    </lineage>
</organism>
<reference evidence="1" key="2">
    <citation type="submission" date="2024-06" db="EMBL/GenBank/DDBJ databases">
        <authorList>
            <person name="Plum-Jensen L.E."/>
            <person name="Schramm A."/>
            <person name="Marshall I.P.G."/>
        </authorList>
    </citation>
    <scope>NUCLEOTIDE SEQUENCE</scope>
    <source>
        <strain evidence="1">Rat1</strain>
    </source>
</reference>
<dbReference type="AlphaFoldDB" id="A0AAU8LQ52"/>
<dbReference type="InterPro" id="IPR019239">
    <property type="entry name" value="VapB_antitoxin"/>
</dbReference>
<evidence type="ECO:0000313" key="1">
    <source>
        <dbReference type="EMBL" id="XCN71342.1"/>
    </source>
</evidence>
<dbReference type="EMBL" id="CP159373">
    <property type="protein sequence ID" value="XCN71342.1"/>
    <property type="molecule type" value="Genomic_DNA"/>
</dbReference>
<dbReference type="Pfam" id="PF09957">
    <property type="entry name" value="VapB_antitoxin"/>
    <property type="match status" value="1"/>
</dbReference>
<accession>A0AAU8LQ52</accession>
<name>A0AAU8LQ52_9BACT</name>
<reference evidence="1" key="1">
    <citation type="journal article" date="2024" name="Syst. Appl. Microbiol.">
        <title>First single-strain enrichments of Electrothrix cable bacteria, description of E. aestuarii sp. nov. and E. rattekaaiensis sp. nov., and proposal of a cable bacteria taxonomy following the rules of the SeqCode.</title>
        <authorList>
            <person name="Plum-Jensen L.E."/>
            <person name="Schramm A."/>
            <person name="Marshall I.P.G."/>
        </authorList>
    </citation>
    <scope>NUCLEOTIDE SEQUENCE</scope>
    <source>
        <strain evidence="1">Rat1</strain>
    </source>
</reference>